<reference evidence="3" key="1">
    <citation type="journal article" date="2019" name="Int. J. Syst. Evol. Microbiol.">
        <title>The Global Catalogue of Microorganisms (GCM) 10K type strain sequencing project: providing services to taxonomists for standard genome sequencing and annotation.</title>
        <authorList>
            <consortium name="The Broad Institute Genomics Platform"/>
            <consortium name="The Broad Institute Genome Sequencing Center for Infectious Disease"/>
            <person name="Wu L."/>
            <person name="Ma J."/>
        </authorList>
    </citation>
    <scope>NUCLEOTIDE SEQUENCE [LARGE SCALE GENOMIC DNA]</scope>
    <source>
        <strain evidence="3">CCM 8479</strain>
    </source>
</reference>
<name>A0ABW0D8G0_STRFI</name>
<dbReference type="PROSITE" id="PS51186">
    <property type="entry name" value="GNAT"/>
    <property type="match status" value="1"/>
</dbReference>
<dbReference type="EC" id="2.3.1.-" evidence="2"/>
<evidence type="ECO:0000259" key="1">
    <source>
        <dbReference type="PROSITE" id="PS51186"/>
    </source>
</evidence>
<protein>
    <submittedName>
        <fullName evidence="2">GNAT family N-acetyltransferase</fullName>
        <ecNumber evidence="2">2.3.1.-</ecNumber>
    </submittedName>
</protein>
<proteinExistence type="predicted"/>
<accession>A0ABW0D8G0</accession>
<dbReference type="Pfam" id="PF00583">
    <property type="entry name" value="Acetyltransf_1"/>
    <property type="match status" value="1"/>
</dbReference>
<evidence type="ECO:0000313" key="3">
    <source>
        <dbReference type="Proteomes" id="UP001596156"/>
    </source>
</evidence>
<organism evidence="2 3">
    <name type="scientific">Streptomyces fimbriatus</name>
    <dbReference type="NCBI Taxonomy" id="68197"/>
    <lineage>
        <taxon>Bacteria</taxon>
        <taxon>Bacillati</taxon>
        <taxon>Actinomycetota</taxon>
        <taxon>Actinomycetes</taxon>
        <taxon>Kitasatosporales</taxon>
        <taxon>Streptomycetaceae</taxon>
        <taxon>Streptomyces</taxon>
    </lineage>
</organism>
<keyword evidence="2" id="KW-0012">Acyltransferase</keyword>
<keyword evidence="2" id="KW-0808">Transferase</keyword>
<dbReference type="InterPro" id="IPR000182">
    <property type="entry name" value="GNAT_dom"/>
</dbReference>
<dbReference type="EMBL" id="JBHSKL010000024">
    <property type="protein sequence ID" value="MFC5226673.1"/>
    <property type="molecule type" value="Genomic_DNA"/>
</dbReference>
<dbReference type="Proteomes" id="UP001596156">
    <property type="component" value="Unassembled WGS sequence"/>
</dbReference>
<evidence type="ECO:0000313" key="2">
    <source>
        <dbReference type="EMBL" id="MFC5226673.1"/>
    </source>
</evidence>
<dbReference type="InterPro" id="IPR052523">
    <property type="entry name" value="Trichothecene_AcTrans"/>
</dbReference>
<feature type="domain" description="N-acetyltransferase" evidence="1">
    <location>
        <begin position="6"/>
        <end position="196"/>
    </location>
</feature>
<keyword evidence="3" id="KW-1185">Reference proteome</keyword>
<dbReference type="RefSeq" id="WP_344646226.1">
    <property type="nucleotide sequence ID" value="NZ_BAAASS010000034.1"/>
</dbReference>
<gene>
    <name evidence="2" type="ORF">ACFPN6_19140</name>
</gene>
<dbReference type="SUPFAM" id="SSF55729">
    <property type="entry name" value="Acyl-CoA N-acyltransferases (Nat)"/>
    <property type="match status" value="1"/>
</dbReference>
<dbReference type="PANTHER" id="PTHR42791:SF1">
    <property type="entry name" value="N-ACETYLTRANSFERASE DOMAIN-CONTAINING PROTEIN"/>
    <property type="match status" value="1"/>
</dbReference>
<dbReference type="PANTHER" id="PTHR42791">
    <property type="entry name" value="GNAT FAMILY ACETYLTRANSFERASE"/>
    <property type="match status" value="1"/>
</dbReference>
<dbReference type="InterPro" id="IPR016181">
    <property type="entry name" value="Acyl_CoA_acyltransferase"/>
</dbReference>
<dbReference type="GO" id="GO:0016746">
    <property type="term" value="F:acyltransferase activity"/>
    <property type="evidence" value="ECO:0007669"/>
    <property type="project" value="UniProtKB-KW"/>
</dbReference>
<comment type="caution">
    <text evidence="2">The sequence shown here is derived from an EMBL/GenBank/DDBJ whole genome shotgun (WGS) entry which is preliminary data.</text>
</comment>
<dbReference type="Gene3D" id="3.40.630.30">
    <property type="match status" value="1"/>
</dbReference>
<sequence>MPVTAPHVRPATYEDVPVAVRTLARAFADYPFTRHVVAADDHQERVRRFQHLFLTRVALEYGRAWVSDDRLAVAAWTTPERDPGPALAEVGPLAAELAGDRAAAFESAERALAPHRPSGPVWFLATVGVDPCAQGAGLGTAVLRPGLAAAEHAGCAAFLETSDARNVRFYERLGFTVTAEVPLPDNGPVTWCMLRQPGH</sequence>